<dbReference type="Proteomes" id="UP000520767">
    <property type="component" value="Unassembled WGS sequence"/>
</dbReference>
<dbReference type="EMBL" id="JACHJQ010000001">
    <property type="protein sequence ID" value="MBB4903919.1"/>
    <property type="molecule type" value="Genomic_DNA"/>
</dbReference>
<comment type="caution">
    <text evidence="6">The sequence shown here is derived from an EMBL/GenBank/DDBJ whole genome shotgun (WGS) entry which is preliminary data.</text>
</comment>
<dbReference type="AlphaFoldDB" id="A0A7W7PZ43"/>
<evidence type="ECO:0000313" key="7">
    <source>
        <dbReference type="Proteomes" id="UP000520767"/>
    </source>
</evidence>
<evidence type="ECO:0000256" key="1">
    <source>
        <dbReference type="ARBA" id="ARBA00004776"/>
    </source>
</evidence>
<dbReference type="CDD" id="cd04186">
    <property type="entry name" value="GT_2_like_c"/>
    <property type="match status" value="1"/>
</dbReference>
<accession>A0A7W7PZ43</accession>
<dbReference type="GO" id="GO:0016757">
    <property type="term" value="F:glycosyltransferase activity"/>
    <property type="evidence" value="ECO:0007669"/>
    <property type="project" value="UniProtKB-KW"/>
</dbReference>
<feature type="domain" description="Glycosyltransferase 2-like" evidence="5">
    <location>
        <begin position="9"/>
        <end position="128"/>
    </location>
</feature>
<gene>
    <name evidence="6" type="ORF">FHR82_000129</name>
</gene>
<name>A0A7W7PZ43_9PSEU</name>
<evidence type="ECO:0000256" key="2">
    <source>
        <dbReference type="ARBA" id="ARBA00006739"/>
    </source>
</evidence>
<reference evidence="6 7" key="1">
    <citation type="submission" date="2020-08" db="EMBL/GenBank/DDBJ databases">
        <title>Genomic Encyclopedia of Type Strains, Phase III (KMG-III): the genomes of soil and plant-associated and newly described type strains.</title>
        <authorList>
            <person name="Whitman W."/>
        </authorList>
    </citation>
    <scope>NUCLEOTIDE SEQUENCE [LARGE SCALE GENOMIC DNA]</scope>
    <source>
        <strain evidence="6 7">CECT 8960</strain>
    </source>
</reference>
<dbReference type="InterPro" id="IPR029044">
    <property type="entry name" value="Nucleotide-diphossugar_trans"/>
</dbReference>
<dbReference type="Pfam" id="PF00535">
    <property type="entry name" value="Glycos_transf_2"/>
    <property type="match status" value="1"/>
</dbReference>
<dbReference type="InterPro" id="IPR001173">
    <property type="entry name" value="Glyco_trans_2-like"/>
</dbReference>
<keyword evidence="3" id="KW-0328">Glycosyltransferase</keyword>
<keyword evidence="4 6" id="KW-0808">Transferase</keyword>
<sequence length="325" mass="35040">MTGPMTRSTIVVVTWRGKGHVSACLDAVAAQTRPHRLLVVDNASDDGTEEILAAHPARPEVLRLPTNTGYAGALAAVDRHAAVGTEFTAWLNDDAEPAPDWLAALEDALDQDEQAAAAGSRMAGLDGAVLSIGVGLTADGHGVDLVDEAAGPRPVFGFCGGAVLLRTEALRHAGGVPARFFCYYEDTDTAWRLRLANHTIVSVPTARVTHRHGASTQPGSRLFHLWNERNRLAMLIRCAPGGVAVREVARFAAITALLPLRRLARRPERRPGTPWNFRVRLRLRVLGELAGSLPQLLRERKAVTDLAEIPRSAVWRVARSLNSPG</sequence>
<evidence type="ECO:0000256" key="4">
    <source>
        <dbReference type="ARBA" id="ARBA00022679"/>
    </source>
</evidence>
<dbReference type="PANTHER" id="PTHR43179:SF12">
    <property type="entry name" value="GALACTOFURANOSYLTRANSFERASE GLFT2"/>
    <property type="match status" value="1"/>
</dbReference>
<comment type="similarity">
    <text evidence="2">Belongs to the glycosyltransferase 2 family.</text>
</comment>
<protein>
    <submittedName>
        <fullName evidence="6">GT2 family glycosyltransferase</fullName>
    </submittedName>
</protein>
<dbReference type="SUPFAM" id="SSF53448">
    <property type="entry name" value="Nucleotide-diphospho-sugar transferases"/>
    <property type="match status" value="1"/>
</dbReference>
<comment type="pathway">
    <text evidence="1">Cell wall biogenesis; cell wall polysaccharide biosynthesis.</text>
</comment>
<dbReference type="Gene3D" id="3.90.550.10">
    <property type="entry name" value="Spore Coat Polysaccharide Biosynthesis Protein SpsA, Chain A"/>
    <property type="match status" value="1"/>
</dbReference>
<evidence type="ECO:0000313" key="6">
    <source>
        <dbReference type="EMBL" id="MBB4903919.1"/>
    </source>
</evidence>
<keyword evidence="7" id="KW-1185">Reference proteome</keyword>
<evidence type="ECO:0000256" key="3">
    <source>
        <dbReference type="ARBA" id="ARBA00022676"/>
    </source>
</evidence>
<dbReference type="PANTHER" id="PTHR43179">
    <property type="entry name" value="RHAMNOSYLTRANSFERASE WBBL"/>
    <property type="match status" value="1"/>
</dbReference>
<evidence type="ECO:0000259" key="5">
    <source>
        <dbReference type="Pfam" id="PF00535"/>
    </source>
</evidence>
<proteinExistence type="inferred from homology"/>
<organism evidence="6 7">
    <name type="scientific">Actinophytocola algeriensis</name>
    <dbReference type="NCBI Taxonomy" id="1768010"/>
    <lineage>
        <taxon>Bacteria</taxon>
        <taxon>Bacillati</taxon>
        <taxon>Actinomycetota</taxon>
        <taxon>Actinomycetes</taxon>
        <taxon>Pseudonocardiales</taxon>
        <taxon>Pseudonocardiaceae</taxon>
    </lineage>
</organism>